<protein>
    <submittedName>
        <fullName evidence="2">Uncharacterized protein</fullName>
    </submittedName>
</protein>
<dbReference type="AlphaFoldDB" id="A0A1V9XN80"/>
<gene>
    <name evidence="2" type="ORF">BIW11_08768</name>
</gene>
<reference evidence="2 3" key="1">
    <citation type="journal article" date="2017" name="Gigascience">
        <title>Draft genome of the honey bee ectoparasitic mite, Tropilaelaps mercedesae, is shaped by the parasitic life history.</title>
        <authorList>
            <person name="Dong X."/>
            <person name="Armstrong S.D."/>
            <person name="Xia D."/>
            <person name="Makepeace B.L."/>
            <person name="Darby A.C."/>
            <person name="Kadowaki T."/>
        </authorList>
    </citation>
    <scope>NUCLEOTIDE SEQUENCE [LARGE SCALE GENOMIC DNA]</scope>
    <source>
        <strain evidence="2">Wuxi-XJTLU</strain>
    </source>
</reference>
<name>A0A1V9XN80_9ACAR</name>
<evidence type="ECO:0000313" key="2">
    <source>
        <dbReference type="EMBL" id="OQR74911.1"/>
    </source>
</evidence>
<comment type="caution">
    <text evidence="2">The sequence shown here is derived from an EMBL/GenBank/DDBJ whole genome shotgun (WGS) entry which is preliminary data.</text>
</comment>
<keyword evidence="1" id="KW-0732">Signal</keyword>
<dbReference type="STRING" id="418985.A0A1V9XN80"/>
<accession>A0A1V9XN80</accession>
<keyword evidence="3" id="KW-1185">Reference proteome</keyword>
<dbReference type="EMBL" id="MNPL01007173">
    <property type="protein sequence ID" value="OQR74911.1"/>
    <property type="molecule type" value="Genomic_DNA"/>
</dbReference>
<evidence type="ECO:0000313" key="3">
    <source>
        <dbReference type="Proteomes" id="UP000192247"/>
    </source>
</evidence>
<feature type="signal peptide" evidence="1">
    <location>
        <begin position="1"/>
        <end position="18"/>
    </location>
</feature>
<organism evidence="2 3">
    <name type="scientific">Tropilaelaps mercedesae</name>
    <dbReference type="NCBI Taxonomy" id="418985"/>
    <lineage>
        <taxon>Eukaryota</taxon>
        <taxon>Metazoa</taxon>
        <taxon>Ecdysozoa</taxon>
        <taxon>Arthropoda</taxon>
        <taxon>Chelicerata</taxon>
        <taxon>Arachnida</taxon>
        <taxon>Acari</taxon>
        <taxon>Parasitiformes</taxon>
        <taxon>Mesostigmata</taxon>
        <taxon>Gamasina</taxon>
        <taxon>Dermanyssoidea</taxon>
        <taxon>Laelapidae</taxon>
        <taxon>Tropilaelaps</taxon>
    </lineage>
</organism>
<feature type="chain" id="PRO_5012596557" evidence="1">
    <location>
        <begin position="19"/>
        <end position="364"/>
    </location>
</feature>
<dbReference type="OrthoDB" id="6515772at2759"/>
<sequence length="364" mass="37247">MRAFQTVFAALAAAVVNGQIISRSYGLDGIGLSYGSGLYGLSYSPAFPYGSGYNARYSTVSAAPAISYRTGYPTVAAAPAISYRIAAPAAPTISYSVAPAVPYAVAPIATRKLSVAPASIAARTVSVADAPALTHATPAQAVNIGVVATAGTPSVRSHEIHTGSGRQAIRIEDFQAGDQVIRVHEGPQAAPEVSQIAVPGDQHHVRVIEHQSGPAQIERVVTRGQTQVVDVQKPGRPGARIVQVVKGQSPPPTIEFVQDGGSSHHVYYADDVNAGGAIGSGATTFATSYAPVVGATAPVTAYTTSVNAVPAVSYASYSPITYGTYGLGGFGFGGLGYSTGYTPYTNGNNVFLDAKKKASAKKSA</sequence>
<evidence type="ECO:0000256" key="1">
    <source>
        <dbReference type="SAM" id="SignalP"/>
    </source>
</evidence>
<dbReference type="Proteomes" id="UP000192247">
    <property type="component" value="Unassembled WGS sequence"/>
</dbReference>
<proteinExistence type="predicted"/>
<dbReference type="InParanoid" id="A0A1V9XN80"/>